<evidence type="ECO:0000256" key="1">
    <source>
        <dbReference type="ARBA" id="ARBA00022603"/>
    </source>
</evidence>
<evidence type="ECO:0000256" key="2">
    <source>
        <dbReference type="ARBA" id="ARBA00022679"/>
    </source>
</evidence>
<dbReference type="SUPFAM" id="SSF55315">
    <property type="entry name" value="L30e-like"/>
    <property type="match status" value="1"/>
</dbReference>
<gene>
    <name evidence="4" type="ORF">FYJ24_02440</name>
</gene>
<dbReference type="AlphaFoldDB" id="A0A6N7VRR1"/>
<evidence type="ECO:0000259" key="3">
    <source>
        <dbReference type="Pfam" id="PF00588"/>
    </source>
</evidence>
<dbReference type="PANTHER" id="PTHR43191:SF2">
    <property type="entry name" value="RRNA METHYLTRANSFERASE 3, MITOCHONDRIAL"/>
    <property type="match status" value="1"/>
</dbReference>
<dbReference type="CDD" id="cd18095">
    <property type="entry name" value="SpoU-like_rRNA-MTase"/>
    <property type="match status" value="1"/>
</dbReference>
<dbReference type="InterPro" id="IPR001537">
    <property type="entry name" value="SpoU_MeTrfase"/>
</dbReference>
<dbReference type="Proteomes" id="UP000470875">
    <property type="component" value="Unassembled WGS sequence"/>
</dbReference>
<dbReference type="GO" id="GO:0032259">
    <property type="term" value="P:methylation"/>
    <property type="evidence" value="ECO:0007669"/>
    <property type="project" value="UniProtKB-KW"/>
</dbReference>
<dbReference type="GO" id="GO:0008173">
    <property type="term" value="F:RNA methyltransferase activity"/>
    <property type="evidence" value="ECO:0007669"/>
    <property type="project" value="InterPro"/>
</dbReference>
<dbReference type="EMBL" id="VULO01000002">
    <property type="protein sequence ID" value="MSS83640.1"/>
    <property type="molecule type" value="Genomic_DNA"/>
</dbReference>
<dbReference type="Gene3D" id="3.30.1330.30">
    <property type="match status" value="1"/>
</dbReference>
<dbReference type="InterPro" id="IPR051259">
    <property type="entry name" value="rRNA_Methyltransferase"/>
</dbReference>
<keyword evidence="2 4" id="KW-0808">Transferase</keyword>
<feature type="domain" description="tRNA/rRNA methyltransferase SpoU type" evidence="3">
    <location>
        <begin position="125"/>
        <end position="259"/>
    </location>
</feature>
<sequence length="265" mass="28403">MSTLPQQPSFTMADRLPIIDNLRSERVRNVVALGRRSFRIKRGLLRVEGPQAVRELLRFRPQMVRDVYSVSPEGELWELAQSVTKWCHQVSPEVAKAVGDETQGIFAVCTTDALEPVDFEKWPLVILPRTQDPGNAGTIIRSADAFGAAGVVMCRGSVDVTSPKVIRSSAGSIFHIPVSAGVEFSTVARHIGGKLIGAAGGGGPLSQEELRQPHSWVFGNEAEGLTSEEIAQCDALVSVPMSGNAESLNVGVAAGICLFASQEAR</sequence>
<accession>A0A6N7VRR1</accession>
<dbReference type="GO" id="GO:0006396">
    <property type="term" value="P:RNA processing"/>
    <property type="evidence" value="ECO:0007669"/>
    <property type="project" value="InterPro"/>
</dbReference>
<comment type="caution">
    <text evidence="4">The sequence shown here is derived from an EMBL/GenBank/DDBJ whole genome shotgun (WGS) entry which is preliminary data.</text>
</comment>
<dbReference type="SUPFAM" id="SSF75217">
    <property type="entry name" value="alpha/beta knot"/>
    <property type="match status" value="1"/>
</dbReference>
<dbReference type="InterPro" id="IPR029028">
    <property type="entry name" value="Alpha/beta_knot_MTases"/>
</dbReference>
<name>A0A6N7VRR1_9ACTO</name>
<protein>
    <submittedName>
        <fullName evidence="4">RNA methyltransferase</fullName>
    </submittedName>
</protein>
<dbReference type="Pfam" id="PF00588">
    <property type="entry name" value="SpoU_methylase"/>
    <property type="match status" value="1"/>
</dbReference>
<organism evidence="4 5">
    <name type="scientific">Scrofimicrobium canadense</name>
    <dbReference type="NCBI Taxonomy" id="2652290"/>
    <lineage>
        <taxon>Bacteria</taxon>
        <taxon>Bacillati</taxon>
        <taxon>Actinomycetota</taxon>
        <taxon>Actinomycetes</taxon>
        <taxon>Actinomycetales</taxon>
        <taxon>Actinomycetaceae</taxon>
        <taxon>Scrofimicrobium</taxon>
    </lineage>
</organism>
<dbReference type="InterPro" id="IPR029026">
    <property type="entry name" value="tRNA_m1G_MTases_N"/>
</dbReference>
<dbReference type="GO" id="GO:0003723">
    <property type="term" value="F:RNA binding"/>
    <property type="evidence" value="ECO:0007669"/>
    <property type="project" value="InterPro"/>
</dbReference>
<keyword evidence="1 4" id="KW-0489">Methyltransferase</keyword>
<dbReference type="PANTHER" id="PTHR43191">
    <property type="entry name" value="RRNA METHYLTRANSFERASE 3"/>
    <property type="match status" value="1"/>
</dbReference>
<dbReference type="InterPro" id="IPR029064">
    <property type="entry name" value="Ribosomal_eL30-like_sf"/>
</dbReference>
<evidence type="ECO:0000313" key="4">
    <source>
        <dbReference type="EMBL" id="MSS83640.1"/>
    </source>
</evidence>
<reference evidence="4 5" key="1">
    <citation type="submission" date="2019-08" db="EMBL/GenBank/DDBJ databases">
        <title>In-depth cultivation of the pig gut microbiome towards novel bacterial diversity and tailored functional studies.</title>
        <authorList>
            <person name="Wylensek D."/>
            <person name="Hitch T.C.A."/>
            <person name="Clavel T."/>
        </authorList>
    </citation>
    <scope>NUCLEOTIDE SEQUENCE [LARGE SCALE GENOMIC DNA]</scope>
    <source>
        <strain evidence="4 5">WB03_NA08</strain>
    </source>
</reference>
<dbReference type="Gene3D" id="3.40.1280.10">
    <property type="match status" value="1"/>
</dbReference>
<keyword evidence="5" id="KW-1185">Reference proteome</keyword>
<evidence type="ECO:0000313" key="5">
    <source>
        <dbReference type="Proteomes" id="UP000470875"/>
    </source>
</evidence>
<proteinExistence type="predicted"/>